<sequence>GKVKPRHGQSSIDAAVEAGILQQSECQRLQALEAARRLVIDVDAFDPQTLLPTKGQVR</sequence>
<dbReference type="GO" id="GO:0003995">
    <property type="term" value="F:acyl-CoA dehydrogenase activity"/>
    <property type="evidence" value="ECO:0007669"/>
    <property type="project" value="InterPro"/>
</dbReference>
<protein>
    <recommendedName>
        <fullName evidence="1">Acyl-CoA dehydrogenase C-terminal bacterial-type domain-containing protein</fullName>
    </recommendedName>
</protein>
<organism evidence="2">
    <name type="scientific">marine sediment metagenome</name>
    <dbReference type="NCBI Taxonomy" id="412755"/>
    <lineage>
        <taxon>unclassified sequences</taxon>
        <taxon>metagenomes</taxon>
        <taxon>ecological metagenomes</taxon>
    </lineage>
</organism>
<dbReference type="AlphaFoldDB" id="X1MWX0"/>
<feature type="domain" description="Acyl-CoA dehydrogenase C-terminal bacterial-type" evidence="1">
    <location>
        <begin position="1"/>
        <end position="45"/>
    </location>
</feature>
<accession>X1MWX0</accession>
<reference evidence="2" key="1">
    <citation type="journal article" date="2014" name="Front. Microbiol.">
        <title>High frequency of phylogenetically diverse reductive dehalogenase-homologous genes in deep subseafloor sedimentary metagenomes.</title>
        <authorList>
            <person name="Kawai M."/>
            <person name="Futagami T."/>
            <person name="Toyoda A."/>
            <person name="Takaki Y."/>
            <person name="Nishi S."/>
            <person name="Hori S."/>
            <person name="Arai W."/>
            <person name="Tsubouchi T."/>
            <person name="Morono Y."/>
            <person name="Uchiyama I."/>
            <person name="Ito T."/>
            <person name="Fujiyama A."/>
            <person name="Inagaki F."/>
            <person name="Takami H."/>
        </authorList>
    </citation>
    <scope>NUCLEOTIDE SEQUENCE</scope>
    <source>
        <strain evidence="2">Expedition CK06-06</strain>
    </source>
</reference>
<dbReference type="EMBL" id="BARV01031270">
    <property type="protein sequence ID" value="GAI35788.1"/>
    <property type="molecule type" value="Genomic_DNA"/>
</dbReference>
<name>X1MWX0_9ZZZZ</name>
<gene>
    <name evidence="2" type="ORF">S06H3_49518</name>
</gene>
<dbReference type="InterPro" id="IPR015396">
    <property type="entry name" value="FadE_C"/>
</dbReference>
<feature type="non-terminal residue" evidence="2">
    <location>
        <position position="1"/>
    </location>
</feature>
<dbReference type="Pfam" id="PF09317">
    <property type="entry name" value="ACDH_C"/>
    <property type="match status" value="1"/>
</dbReference>
<evidence type="ECO:0000259" key="1">
    <source>
        <dbReference type="Pfam" id="PF09317"/>
    </source>
</evidence>
<evidence type="ECO:0000313" key="2">
    <source>
        <dbReference type="EMBL" id="GAI35788.1"/>
    </source>
</evidence>
<comment type="caution">
    <text evidence="2">The sequence shown here is derived from an EMBL/GenBank/DDBJ whole genome shotgun (WGS) entry which is preliminary data.</text>
</comment>
<proteinExistence type="predicted"/>
<dbReference type="GO" id="GO:0033539">
    <property type="term" value="P:fatty acid beta-oxidation using acyl-CoA dehydrogenase"/>
    <property type="evidence" value="ECO:0007669"/>
    <property type="project" value="InterPro"/>
</dbReference>